<organism evidence="1">
    <name type="scientific">Arundo donax</name>
    <name type="common">Giant reed</name>
    <name type="synonym">Donax arundinaceus</name>
    <dbReference type="NCBI Taxonomy" id="35708"/>
    <lineage>
        <taxon>Eukaryota</taxon>
        <taxon>Viridiplantae</taxon>
        <taxon>Streptophyta</taxon>
        <taxon>Embryophyta</taxon>
        <taxon>Tracheophyta</taxon>
        <taxon>Spermatophyta</taxon>
        <taxon>Magnoliopsida</taxon>
        <taxon>Liliopsida</taxon>
        <taxon>Poales</taxon>
        <taxon>Poaceae</taxon>
        <taxon>PACMAD clade</taxon>
        <taxon>Arundinoideae</taxon>
        <taxon>Arundineae</taxon>
        <taxon>Arundo</taxon>
    </lineage>
</organism>
<dbReference type="AlphaFoldDB" id="A0A0A8ZAK2"/>
<protein>
    <submittedName>
        <fullName evidence="1">Uncharacterized protein</fullName>
    </submittedName>
</protein>
<accession>A0A0A8ZAK2</accession>
<name>A0A0A8ZAK2_ARUDO</name>
<reference evidence="1" key="1">
    <citation type="submission" date="2014-09" db="EMBL/GenBank/DDBJ databases">
        <authorList>
            <person name="Magalhaes I.L.F."/>
            <person name="Oliveira U."/>
            <person name="Santos F.R."/>
            <person name="Vidigal T.H.D.A."/>
            <person name="Brescovit A.D."/>
            <person name="Santos A.J."/>
        </authorList>
    </citation>
    <scope>NUCLEOTIDE SEQUENCE</scope>
    <source>
        <tissue evidence="1">Shoot tissue taken approximately 20 cm above the soil surface</tissue>
    </source>
</reference>
<reference evidence="1" key="2">
    <citation type="journal article" date="2015" name="Data Brief">
        <title>Shoot transcriptome of the giant reed, Arundo donax.</title>
        <authorList>
            <person name="Barrero R.A."/>
            <person name="Guerrero F.D."/>
            <person name="Moolhuijzen P."/>
            <person name="Goolsby J.A."/>
            <person name="Tidwell J."/>
            <person name="Bellgard S.E."/>
            <person name="Bellgard M.I."/>
        </authorList>
    </citation>
    <scope>NUCLEOTIDE SEQUENCE</scope>
    <source>
        <tissue evidence="1">Shoot tissue taken approximately 20 cm above the soil surface</tissue>
    </source>
</reference>
<proteinExistence type="predicted"/>
<evidence type="ECO:0000313" key="1">
    <source>
        <dbReference type="EMBL" id="JAD36439.1"/>
    </source>
</evidence>
<sequence length="50" mass="5659">MCGQKIITSAFTKGPPTYRHPLRFYASRLITCYRNPPLVPLNSITGIQHV</sequence>
<dbReference type="EMBL" id="GBRH01261456">
    <property type="protein sequence ID" value="JAD36439.1"/>
    <property type="molecule type" value="Transcribed_RNA"/>
</dbReference>